<dbReference type="PANTHER" id="PTHR41913:SF1">
    <property type="entry name" value="DUF1684 DOMAIN-CONTAINING PROTEIN"/>
    <property type="match status" value="1"/>
</dbReference>
<dbReference type="PANTHER" id="PTHR41913">
    <property type="entry name" value="DUF1684 DOMAIN-CONTAINING PROTEIN"/>
    <property type="match status" value="1"/>
</dbReference>
<protein>
    <submittedName>
        <fullName evidence="1">DUF1684 domain-containing protein</fullName>
    </submittedName>
</protein>
<reference evidence="1 2" key="1">
    <citation type="submission" date="2022-03" db="EMBL/GenBank/DDBJ databases">
        <title>Isotopic signatures of nitrous oxide derived from detoxification processes.</title>
        <authorList>
            <person name="Behrendt U."/>
            <person name="Buchen C."/>
            <person name="Well R."/>
            <person name="Ulrich A."/>
            <person name="Rohe L."/>
            <person name="Kolb S."/>
            <person name="Schloter M."/>
            <person name="Horn M.A."/>
            <person name="Augustin J."/>
        </authorList>
    </citation>
    <scope>NUCLEOTIDE SEQUENCE [LARGE SCALE GENOMIC DNA]</scope>
    <source>
        <strain evidence="1 2">S4-C24</strain>
    </source>
</reference>
<dbReference type="Proteomes" id="UP000829069">
    <property type="component" value="Chromosome"/>
</dbReference>
<gene>
    <name evidence="1" type="ORF">MNQ99_03815</name>
</gene>
<dbReference type="RefSeq" id="WP_241914510.1">
    <property type="nucleotide sequence ID" value="NZ_CP093326.1"/>
</dbReference>
<evidence type="ECO:0000313" key="1">
    <source>
        <dbReference type="EMBL" id="UNK46502.1"/>
    </source>
</evidence>
<dbReference type="Pfam" id="PF07920">
    <property type="entry name" value="DUF1684"/>
    <property type="match status" value="1"/>
</dbReference>
<dbReference type="EMBL" id="CP093326">
    <property type="protein sequence ID" value="UNK46502.1"/>
    <property type="molecule type" value="Genomic_DNA"/>
</dbReference>
<accession>A0ABY3WDV5</accession>
<evidence type="ECO:0000313" key="2">
    <source>
        <dbReference type="Proteomes" id="UP000829069"/>
    </source>
</evidence>
<dbReference type="InterPro" id="IPR012467">
    <property type="entry name" value="DUF1684"/>
</dbReference>
<name>A0ABY3WDV5_9MICC</name>
<keyword evidence="2" id="KW-1185">Reference proteome</keyword>
<organism evidence="1 2">
    <name type="scientific">Arthrobacter sulfonylureivorans</name>
    <dbReference type="NCBI Taxonomy" id="2486855"/>
    <lineage>
        <taxon>Bacteria</taxon>
        <taxon>Bacillati</taxon>
        <taxon>Actinomycetota</taxon>
        <taxon>Actinomycetes</taxon>
        <taxon>Micrococcales</taxon>
        <taxon>Micrococcaceae</taxon>
        <taxon>Arthrobacter</taxon>
    </lineage>
</organism>
<proteinExistence type="predicted"/>
<sequence length="303" mass="33066">MGNSSDDARRRESWLRFRDHRNQALAVEHGWLTLTSLQWLPAEPAPLDQITGLWSAYGPASAGGHATLTAEADDGLYFMETGEPAVGTFTATLGNEESLLWVRRGSIAVELAARGDRYAIRTRDNASPVHADFEAVPVFDYNPDLVVAGRFDAYDEPRTLPIATSNPDVPGAISAVGTVSFELDGTRHTLVAEPERLGALSLNFHDATNGETTAGWRSVATRRPGPDGTVLIDFNRATNFPSAFTDFGTCPMPVDGNVIAARWKPVNAGRADFQAEWWRRRPSCGRIVGWDRRRTTSAPSPTT</sequence>